<feature type="domain" description="C2" evidence="4">
    <location>
        <begin position="22"/>
        <end position="171"/>
    </location>
</feature>
<feature type="compositionally biased region" description="Basic and acidic residues" evidence="1">
    <location>
        <begin position="332"/>
        <end position="341"/>
    </location>
</feature>
<keyword evidence="2" id="KW-0812">Transmembrane</keyword>
<feature type="chain" id="PRO_5044783145" description="C2 domain-containing protein" evidence="3">
    <location>
        <begin position="19"/>
        <end position="341"/>
    </location>
</feature>
<evidence type="ECO:0000256" key="2">
    <source>
        <dbReference type="SAM" id="Phobius"/>
    </source>
</evidence>
<comment type="caution">
    <text evidence="5">The sequence shown here is derived from an EMBL/GenBank/DDBJ whole genome shotgun (WGS) entry which is preliminary data.</text>
</comment>
<dbReference type="Pfam" id="PF25330">
    <property type="entry name" value="C2_nem"/>
    <property type="match status" value="1"/>
</dbReference>
<dbReference type="EMBL" id="JBGFUD010000852">
    <property type="protein sequence ID" value="MFH4975339.1"/>
    <property type="molecule type" value="Genomic_DNA"/>
</dbReference>
<keyword evidence="6" id="KW-1185">Reference proteome</keyword>
<keyword evidence="3" id="KW-0732">Signal</keyword>
<evidence type="ECO:0000313" key="6">
    <source>
        <dbReference type="Proteomes" id="UP001608902"/>
    </source>
</evidence>
<dbReference type="InterPro" id="IPR057569">
    <property type="entry name" value="C2_nem"/>
</dbReference>
<keyword evidence="2" id="KW-1133">Transmembrane helix</keyword>
<feature type="transmembrane region" description="Helical" evidence="2">
    <location>
        <begin position="207"/>
        <end position="234"/>
    </location>
</feature>
<evidence type="ECO:0000256" key="3">
    <source>
        <dbReference type="SAM" id="SignalP"/>
    </source>
</evidence>
<organism evidence="5 6">
    <name type="scientific">Gnathostoma spinigerum</name>
    <dbReference type="NCBI Taxonomy" id="75299"/>
    <lineage>
        <taxon>Eukaryota</taxon>
        <taxon>Metazoa</taxon>
        <taxon>Ecdysozoa</taxon>
        <taxon>Nematoda</taxon>
        <taxon>Chromadorea</taxon>
        <taxon>Rhabditida</taxon>
        <taxon>Spirurina</taxon>
        <taxon>Gnathostomatomorpha</taxon>
        <taxon>Gnathostomatoidea</taxon>
        <taxon>Gnathostomatidae</taxon>
        <taxon>Gnathostoma</taxon>
    </lineage>
</organism>
<evidence type="ECO:0000256" key="1">
    <source>
        <dbReference type="SAM" id="MobiDB-lite"/>
    </source>
</evidence>
<proteinExistence type="predicted"/>
<dbReference type="InterPro" id="IPR040426">
    <property type="entry name" value="C05B5.4-like"/>
</dbReference>
<feature type="compositionally biased region" description="Polar residues" evidence="1">
    <location>
        <begin position="295"/>
        <end position="331"/>
    </location>
</feature>
<evidence type="ECO:0000313" key="5">
    <source>
        <dbReference type="EMBL" id="MFH4975339.1"/>
    </source>
</evidence>
<feature type="signal peptide" evidence="3">
    <location>
        <begin position="1"/>
        <end position="18"/>
    </location>
</feature>
<accession>A0ABD6EB26</accession>
<dbReference type="Proteomes" id="UP001608902">
    <property type="component" value="Unassembled WGS sequence"/>
</dbReference>
<feature type="region of interest" description="Disordered" evidence="1">
    <location>
        <begin position="284"/>
        <end position="341"/>
    </location>
</feature>
<keyword evidence="2" id="KW-0472">Membrane</keyword>
<dbReference type="PANTHER" id="PTHR38626:SF2">
    <property type="entry name" value="CUB DOMAIN-CONTAINING PROTEIN"/>
    <property type="match status" value="1"/>
</dbReference>
<reference evidence="5 6" key="1">
    <citation type="submission" date="2024-08" db="EMBL/GenBank/DDBJ databases">
        <title>Gnathostoma spinigerum genome.</title>
        <authorList>
            <person name="Gonzalez-Bertolin B."/>
            <person name="Monzon S."/>
            <person name="Zaballos A."/>
            <person name="Jimenez P."/>
            <person name="Dekumyoy P."/>
            <person name="Varona S."/>
            <person name="Cuesta I."/>
            <person name="Sumanam S."/>
            <person name="Adisakwattana P."/>
            <person name="Gasser R.B."/>
            <person name="Hernandez-Gonzalez A."/>
            <person name="Young N.D."/>
            <person name="Perteguer M.J."/>
        </authorList>
    </citation>
    <scope>NUCLEOTIDE SEQUENCE [LARGE SCALE GENOMIC DNA]</scope>
    <source>
        <strain evidence="5">AL3</strain>
        <tissue evidence="5">Liver</tissue>
    </source>
</reference>
<gene>
    <name evidence="5" type="ORF">AB6A40_002048</name>
</gene>
<name>A0ABD6EB26_9BILA</name>
<sequence>MNLLFIFVFLEVPALIFCANEYWITVDLQSVEWRPGCLTTAGCADPRFQLSESNTHSEEKVSISWIITRDIVQDAARSFVTHWTESSPNDLKIGCEVIGIDPTYGFPRICDSTITVRPFERNQIAETHELSRSQRHQQLPDLSAKESEKMLVEMKGRCFNATLIVMKHEDRCPWCIEPEQITVIEQQYSSADRSIHFLGDLTRGDQLLYIGVIILTIVAVFCSGAFACILVAFLRAKRCNTMLKSEQSCFGVYGGHGHRIQMDSSHSSEDSRYETPWEQKYRPIPRWSGGRSNDVRISSPNTISDTLSNQTSKTTLGGTQRLNSSPNTSMSDNHDDSGLDV</sequence>
<dbReference type="PANTHER" id="PTHR38626">
    <property type="entry name" value="SKN-1 DEPENDENT ZYGOTIC TRANSCRIPT-RELATED"/>
    <property type="match status" value="1"/>
</dbReference>
<dbReference type="AlphaFoldDB" id="A0ABD6EB26"/>
<protein>
    <recommendedName>
        <fullName evidence="4">C2 domain-containing protein</fullName>
    </recommendedName>
</protein>
<evidence type="ECO:0000259" key="4">
    <source>
        <dbReference type="Pfam" id="PF25330"/>
    </source>
</evidence>